<protein>
    <submittedName>
        <fullName evidence="1">Uncharacterized protein</fullName>
    </submittedName>
</protein>
<dbReference type="Proteomes" id="UP000034350">
    <property type="component" value="Unassembled WGS sequence"/>
</dbReference>
<organism evidence="1 2">
    <name type="scientific">Vairimorpha ceranae</name>
    <dbReference type="NCBI Taxonomy" id="40302"/>
    <lineage>
        <taxon>Eukaryota</taxon>
        <taxon>Fungi</taxon>
        <taxon>Fungi incertae sedis</taxon>
        <taxon>Microsporidia</taxon>
        <taxon>Nosematidae</taxon>
        <taxon>Vairimorpha</taxon>
    </lineage>
</organism>
<keyword evidence="2" id="KW-1185">Reference proteome</keyword>
<reference evidence="1 2" key="1">
    <citation type="journal article" date="2015" name="Environ. Microbiol.">
        <title>Genome analyses suggest the presence of polyploidy and recent human-driven expansions in eight global populations of the honeybee pathogen Nosema ceranae.</title>
        <authorList>
            <person name="Pelin A."/>
            <person name="Selman M."/>
            <person name="Aris-Brosou S."/>
            <person name="Farinelli L."/>
            <person name="Corradi N."/>
        </authorList>
    </citation>
    <scope>NUCLEOTIDE SEQUENCE [LARGE SCALE GENOMIC DNA]</scope>
    <source>
        <strain evidence="1 2">PA08 1199</strain>
    </source>
</reference>
<proteinExistence type="predicted"/>
<name>A0A0F9WQ20_9MICR</name>
<comment type="caution">
    <text evidence="1">The sequence shown here is derived from an EMBL/GenBank/DDBJ whole genome shotgun (WGS) entry which is preliminary data.</text>
</comment>
<dbReference type="AlphaFoldDB" id="A0A0F9WQ20"/>
<dbReference type="RefSeq" id="XP_024330795.1">
    <property type="nucleotide sequence ID" value="XM_024475233.1"/>
</dbReference>
<gene>
    <name evidence="1" type="ORF">AAJ76_3400010370</name>
</gene>
<evidence type="ECO:0000313" key="1">
    <source>
        <dbReference type="EMBL" id="KKO75053.1"/>
    </source>
</evidence>
<accession>A0A0F9WQ20</accession>
<dbReference type="GeneID" id="36320168"/>
<evidence type="ECO:0000313" key="2">
    <source>
        <dbReference type="Proteomes" id="UP000034350"/>
    </source>
</evidence>
<dbReference type="EMBL" id="JPQZ01000034">
    <property type="protein sequence ID" value="KKO75053.1"/>
    <property type="molecule type" value="Genomic_DNA"/>
</dbReference>
<dbReference type="OrthoDB" id="2195425at2759"/>
<dbReference type="VEuPathDB" id="MicrosporidiaDB:AAJ76_3400010370"/>
<sequence length="106" mass="12355">MIFLRNRIDMTFKCKKNPNIECGLGDVFYVLVYGDTTVLYKNKSEKICYPIPVHYPSFVLSVAGKNVKPKDIFEFKNSEEMKAFENYVGTIKMEKAKIINEFKLIK</sequence>
<dbReference type="OMA" id="IPVHYPS"/>
<dbReference type="VEuPathDB" id="MicrosporidiaDB:G9O61_00g019590"/>
<dbReference type="VEuPathDB" id="MicrosporidiaDB:NCER_100405"/>